<evidence type="ECO:0000256" key="5">
    <source>
        <dbReference type="ARBA" id="ARBA00017935"/>
    </source>
</evidence>
<dbReference type="InterPro" id="IPR012772">
    <property type="entry name" value="Ectoine_EctA"/>
</dbReference>
<comment type="catalytic activity">
    <reaction evidence="8 9">
        <text>L-2,4-diaminobutanoate + acetyl-CoA = (2S)-4-acetamido-2-aminobutanoate + CoA + H(+)</text>
        <dbReference type="Rhea" id="RHEA:16901"/>
        <dbReference type="ChEBI" id="CHEBI:15378"/>
        <dbReference type="ChEBI" id="CHEBI:57287"/>
        <dbReference type="ChEBI" id="CHEBI:57288"/>
        <dbReference type="ChEBI" id="CHEBI:58761"/>
        <dbReference type="ChEBI" id="CHEBI:58929"/>
        <dbReference type="EC" id="2.3.1.178"/>
    </reaction>
</comment>
<comment type="caution">
    <text evidence="11">The sequence shown here is derived from an EMBL/GenBank/DDBJ whole genome shotgun (WGS) entry which is preliminary data.</text>
</comment>
<dbReference type="PROSITE" id="PS51186">
    <property type="entry name" value="GNAT"/>
    <property type="match status" value="1"/>
</dbReference>
<organism evidence="11 12">
    <name type="scientific">Pseudonocardia alaniniphila</name>
    <dbReference type="NCBI Taxonomy" id="75291"/>
    <lineage>
        <taxon>Bacteria</taxon>
        <taxon>Bacillati</taxon>
        <taxon>Actinomycetota</taxon>
        <taxon>Actinomycetes</taxon>
        <taxon>Pseudonocardiales</taxon>
        <taxon>Pseudonocardiaceae</taxon>
        <taxon>Pseudonocardia</taxon>
    </lineage>
</organism>
<evidence type="ECO:0000256" key="1">
    <source>
        <dbReference type="ARBA" id="ARBA00003741"/>
    </source>
</evidence>
<dbReference type="Gene3D" id="3.40.630.30">
    <property type="match status" value="1"/>
</dbReference>
<keyword evidence="6 9" id="KW-0808">Transferase</keyword>
<dbReference type="Pfam" id="PF00583">
    <property type="entry name" value="Acetyltransf_1"/>
    <property type="match status" value="1"/>
</dbReference>
<dbReference type="InterPro" id="IPR000182">
    <property type="entry name" value="GNAT_dom"/>
</dbReference>
<feature type="domain" description="N-acetyltransferase" evidence="10">
    <location>
        <begin position="18"/>
        <end position="178"/>
    </location>
</feature>
<keyword evidence="7 9" id="KW-0012">Acyltransferase</keyword>
<accession>A0ABS9TEP4</accession>
<dbReference type="RefSeq" id="WP_241037033.1">
    <property type="nucleotide sequence ID" value="NZ_JAKXMK010000011.1"/>
</dbReference>
<dbReference type="EMBL" id="JAKXMK010000011">
    <property type="protein sequence ID" value="MCH6166968.1"/>
    <property type="molecule type" value="Genomic_DNA"/>
</dbReference>
<dbReference type="InterPro" id="IPR016181">
    <property type="entry name" value="Acyl_CoA_acyltransferase"/>
</dbReference>
<comment type="pathway">
    <text evidence="2 9">Amine and polyamine biosynthesis; ectoine biosynthesis; L-ectoine from L-aspartate 4-semialdehyde: step 2/3.</text>
</comment>
<dbReference type="CDD" id="cd04301">
    <property type="entry name" value="NAT_SF"/>
    <property type="match status" value="1"/>
</dbReference>
<keyword evidence="12" id="KW-1185">Reference proteome</keyword>
<evidence type="ECO:0000256" key="3">
    <source>
        <dbReference type="ARBA" id="ARBA00010712"/>
    </source>
</evidence>
<gene>
    <name evidence="9 11" type="primary">ectA</name>
    <name evidence="11" type="ORF">MMF94_14865</name>
</gene>
<evidence type="ECO:0000256" key="4">
    <source>
        <dbReference type="ARBA" id="ARBA00012355"/>
    </source>
</evidence>
<comment type="similarity">
    <text evidence="3 9">Belongs to the acetyltransferase family. EctA subfamily.</text>
</comment>
<dbReference type="SUPFAM" id="SSF55729">
    <property type="entry name" value="Acyl-CoA N-acyltransferases (Nat)"/>
    <property type="match status" value="1"/>
</dbReference>
<evidence type="ECO:0000313" key="11">
    <source>
        <dbReference type="EMBL" id="MCH6166968.1"/>
    </source>
</evidence>
<proteinExistence type="inferred from homology"/>
<dbReference type="GO" id="GO:0033816">
    <property type="term" value="F:diaminobutyrate acetyltransferase activity"/>
    <property type="evidence" value="ECO:0007669"/>
    <property type="project" value="UniProtKB-EC"/>
</dbReference>
<name>A0ABS9TEP4_9PSEU</name>
<evidence type="ECO:0000256" key="8">
    <source>
        <dbReference type="ARBA" id="ARBA00048924"/>
    </source>
</evidence>
<evidence type="ECO:0000256" key="2">
    <source>
        <dbReference type="ARBA" id="ARBA00004978"/>
    </source>
</evidence>
<evidence type="ECO:0000256" key="9">
    <source>
        <dbReference type="RuleBase" id="RU365045"/>
    </source>
</evidence>
<evidence type="ECO:0000259" key="10">
    <source>
        <dbReference type="PROSITE" id="PS51186"/>
    </source>
</evidence>
<sequence>MAASATDSAAAVRAVGRAQLCRPDVDDGVACWRLAVATQVLDVNSRYAYLLWFRDFAATSIVAKMKGEIVGFVSGYRRPDERRTLVVWQVAVDERARGQGLAAAMIDSLFEGVPDTDHLETTITPDNAGSIALFRAFAKRNDAKVRRNELFGPDLLGAGHEPEILFRIGPIERPETQG</sequence>
<evidence type="ECO:0000256" key="6">
    <source>
        <dbReference type="ARBA" id="ARBA00022679"/>
    </source>
</evidence>
<comment type="function">
    <text evidence="1 9">Catalyzes the acetylation of L-2,4-diaminobutyrate (DABA) to gamma-N-acetyl-alpha,gamma-diaminobutyric acid (ADABA) with acetyl coenzyme A.</text>
</comment>
<dbReference type="Proteomes" id="UP001299970">
    <property type="component" value="Unassembled WGS sequence"/>
</dbReference>
<evidence type="ECO:0000313" key="12">
    <source>
        <dbReference type="Proteomes" id="UP001299970"/>
    </source>
</evidence>
<evidence type="ECO:0000256" key="7">
    <source>
        <dbReference type="ARBA" id="ARBA00023315"/>
    </source>
</evidence>
<reference evidence="11 12" key="1">
    <citation type="submission" date="2022-03" db="EMBL/GenBank/DDBJ databases">
        <title>Pseudonocardia alaer sp. nov., a novel actinomycete isolated from reed forest soil.</title>
        <authorList>
            <person name="Wang L."/>
        </authorList>
    </citation>
    <scope>NUCLEOTIDE SEQUENCE [LARGE SCALE GENOMIC DNA]</scope>
    <source>
        <strain evidence="11 12">Y-16303</strain>
    </source>
</reference>
<protein>
    <recommendedName>
        <fullName evidence="5 9">L-2,4-diaminobutyric acid acetyltransferase</fullName>
        <shortName evidence="9">DABA acetyltransferase</shortName>
        <ecNumber evidence="4 9">2.3.1.178</ecNumber>
    </recommendedName>
</protein>
<dbReference type="EC" id="2.3.1.178" evidence="4 9"/>
<dbReference type="NCBIfam" id="TIGR02406">
    <property type="entry name" value="ectoine_EctA"/>
    <property type="match status" value="1"/>
</dbReference>